<evidence type="ECO:0000313" key="3">
    <source>
        <dbReference type="Proteomes" id="UP000016361"/>
    </source>
</evidence>
<gene>
    <name evidence="2" type="ORF">LOT_0998</name>
</gene>
<evidence type="ECO:0000313" key="2">
    <source>
        <dbReference type="EMBL" id="GAD16460.1"/>
    </source>
</evidence>
<keyword evidence="1" id="KW-1133">Transmembrane helix</keyword>
<evidence type="ECO:0000256" key="1">
    <source>
        <dbReference type="SAM" id="Phobius"/>
    </source>
</evidence>
<keyword evidence="1" id="KW-0472">Membrane</keyword>
<protein>
    <submittedName>
        <fullName evidence="2">Uncharacterized protein</fullName>
    </submittedName>
</protein>
<accession>S4PPH2</accession>
<sequence length="38" mass="4355">MTKFASRSPKRLIKISDEHFCSPLIFLLGSIFLIAMKD</sequence>
<feature type="transmembrane region" description="Helical" evidence="1">
    <location>
        <begin position="20"/>
        <end position="36"/>
    </location>
</feature>
<proteinExistence type="predicted"/>
<dbReference type="AlphaFoldDB" id="S4PPH2"/>
<dbReference type="Proteomes" id="UP000016361">
    <property type="component" value="Unassembled WGS sequence"/>
</dbReference>
<organism evidence="2 3">
    <name type="scientific">Lentilactobacillus otakiensis DSM 19908 = JCM 15040</name>
    <dbReference type="NCBI Taxonomy" id="1423780"/>
    <lineage>
        <taxon>Bacteria</taxon>
        <taxon>Bacillati</taxon>
        <taxon>Bacillota</taxon>
        <taxon>Bacilli</taxon>
        <taxon>Lactobacillales</taxon>
        <taxon>Lactobacillaceae</taxon>
        <taxon>Lentilactobacillus</taxon>
    </lineage>
</organism>
<comment type="caution">
    <text evidence="2">The sequence shown here is derived from an EMBL/GenBank/DDBJ whole genome shotgun (WGS) entry which is preliminary data.</text>
</comment>
<keyword evidence="3" id="KW-1185">Reference proteome</keyword>
<reference evidence="3" key="1">
    <citation type="journal article" date="2013" name="Genome Announc.">
        <title>Draft Genome Sequence of D-Branched-Chain Amino Acid Producer Lactobacillus otakiensis JCM 15040T, Isolated from a Traditional Japanese Pickle.</title>
        <authorList>
            <person name="Doi K."/>
            <person name="Mori K."/>
            <person name="Mutaguchi Y."/>
            <person name="Tashiro K."/>
            <person name="Fujino Y."/>
            <person name="Ohmori T."/>
            <person name="Kuhara S."/>
            <person name="Ohshima T."/>
        </authorList>
    </citation>
    <scope>NUCLEOTIDE SEQUENCE [LARGE SCALE GENOMIC DNA]</scope>
    <source>
        <strain evidence="3">JCM 15040</strain>
    </source>
</reference>
<dbReference type="EMBL" id="BASH01000002">
    <property type="protein sequence ID" value="GAD16460.1"/>
    <property type="molecule type" value="Genomic_DNA"/>
</dbReference>
<name>S4PPH2_9LACO</name>
<keyword evidence="1" id="KW-0812">Transmembrane</keyword>